<dbReference type="GO" id="GO:0016020">
    <property type="term" value="C:membrane"/>
    <property type="evidence" value="ECO:0007669"/>
    <property type="project" value="UniProtKB-SubCell"/>
</dbReference>
<evidence type="ECO:0000256" key="7">
    <source>
        <dbReference type="SAM" id="Phobius"/>
    </source>
</evidence>
<evidence type="ECO:0000313" key="9">
    <source>
        <dbReference type="EMBL" id="OOF94001.1"/>
    </source>
</evidence>
<feature type="transmembrane region" description="Helical" evidence="7">
    <location>
        <begin position="265"/>
        <end position="288"/>
    </location>
</feature>
<feature type="transmembrane region" description="Helical" evidence="7">
    <location>
        <begin position="193"/>
        <end position="215"/>
    </location>
</feature>
<keyword evidence="10" id="KW-1185">Reference proteome</keyword>
<feature type="transmembrane region" description="Helical" evidence="7">
    <location>
        <begin position="333"/>
        <end position="352"/>
    </location>
</feature>
<dbReference type="FunFam" id="1.20.1250.20:FF:000065">
    <property type="entry name" value="Putative MFS pantothenate transporter"/>
    <property type="match status" value="1"/>
</dbReference>
<feature type="transmembrane region" description="Helical" evidence="7">
    <location>
        <begin position="129"/>
        <end position="149"/>
    </location>
</feature>
<dbReference type="VEuPathDB" id="FungiDB:ASPCADRAFT_7487"/>
<organism evidence="9 10">
    <name type="scientific">Aspergillus carbonarius (strain ITEM 5010)</name>
    <dbReference type="NCBI Taxonomy" id="602072"/>
    <lineage>
        <taxon>Eukaryota</taxon>
        <taxon>Fungi</taxon>
        <taxon>Dikarya</taxon>
        <taxon>Ascomycota</taxon>
        <taxon>Pezizomycotina</taxon>
        <taxon>Eurotiomycetes</taxon>
        <taxon>Eurotiomycetidae</taxon>
        <taxon>Eurotiales</taxon>
        <taxon>Aspergillaceae</taxon>
        <taxon>Aspergillus</taxon>
        <taxon>Aspergillus subgen. Circumdati</taxon>
    </lineage>
</organism>
<evidence type="ECO:0000256" key="1">
    <source>
        <dbReference type="ARBA" id="ARBA00004141"/>
    </source>
</evidence>
<dbReference type="STRING" id="602072.A0A1R3RHP8"/>
<dbReference type="Pfam" id="PF07690">
    <property type="entry name" value="MFS_1"/>
    <property type="match status" value="1"/>
</dbReference>
<feature type="transmembrane region" description="Helical" evidence="7">
    <location>
        <begin position="72"/>
        <end position="92"/>
    </location>
</feature>
<dbReference type="PROSITE" id="PS50850">
    <property type="entry name" value="MFS"/>
    <property type="match status" value="1"/>
</dbReference>
<evidence type="ECO:0000256" key="3">
    <source>
        <dbReference type="ARBA" id="ARBA00022692"/>
    </source>
</evidence>
<proteinExistence type="inferred from homology"/>
<sequence length="485" mass="54423">MSFLSRLENATRWFAPGTSIEERSLVRKLDWLVLPYACLSFFVKYLDVSALTNAYVSGMKEDLHLYGNRLNYINAAYEVGYVVFQIPSNLVLIKYPAQYYLPFAEIFWGLFTLGTAFVKTYQQLVVMRFFVGLSATSAYVGLVHVVNSWYRKSELGRRNALFWIANPLGQMIAGYLQAAAYTHLDNTSGLQGWRWLFIICTIITIPVAFLGFFIFPDMPGRTKSRFLSASEKALAIQRLEEEGFTPSTGLSRTIFKRLLLTWKPYAFVFLLVIFCNITYCEGTPFILWLDSQPSKYSIALVNNIGTVTNAAAAAGALMMSFYSDLRGSRIEPIVFSAVLCVFANLVLAIWTIPDGLKFFAYVSVGWSYGTIPVLVSWTAEALANDLEVRAISLAAYNTLGEITSLVVPLVAWPTDKAPRYRGGFIWATVLSFVYMVNIGWVLVMQRRERRSSVLVEQEGGISSRTGFETGLGKNAVVTEQEPLDI</sequence>
<dbReference type="OMA" id="YEVGYVV"/>
<evidence type="ECO:0000256" key="4">
    <source>
        <dbReference type="ARBA" id="ARBA00022989"/>
    </source>
</evidence>
<dbReference type="GO" id="GO:0022857">
    <property type="term" value="F:transmembrane transporter activity"/>
    <property type="evidence" value="ECO:0007669"/>
    <property type="project" value="InterPro"/>
</dbReference>
<dbReference type="InterPro" id="IPR036259">
    <property type="entry name" value="MFS_trans_sf"/>
</dbReference>
<dbReference type="InterPro" id="IPR011701">
    <property type="entry name" value="MFS"/>
</dbReference>
<reference evidence="10" key="1">
    <citation type="journal article" date="2017" name="Genome Biol.">
        <title>Comparative genomics reveals high biological diversity and specific adaptations in the industrially and medically important fungal genus Aspergillus.</title>
        <authorList>
            <person name="de Vries R.P."/>
            <person name="Riley R."/>
            <person name="Wiebenga A."/>
            <person name="Aguilar-Osorio G."/>
            <person name="Amillis S."/>
            <person name="Uchima C.A."/>
            <person name="Anderluh G."/>
            <person name="Asadollahi M."/>
            <person name="Askin M."/>
            <person name="Barry K."/>
            <person name="Battaglia E."/>
            <person name="Bayram O."/>
            <person name="Benocci T."/>
            <person name="Braus-Stromeyer S.A."/>
            <person name="Caldana C."/>
            <person name="Canovas D."/>
            <person name="Cerqueira G.C."/>
            <person name="Chen F."/>
            <person name="Chen W."/>
            <person name="Choi C."/>
            <person name="Clum A."/>
            <person name="Dos Santos R.A."/>
            <person name="Damasio A.R."/>
            <person name="Diallinas G."/>
            <person name="Emri T."/>
            <person name="Fekete E."/>
            <person name="Flipphi M."/>
            <person name="Freyberg S."/>
            <person name="Gallo A."/>
            <person name="Gournas C."/>
            <person name="Habgood R."/>
            <person name="Hainaut M."/>
            <person name="Harispe M.L."/>
            <person name="Henrissat B."/>
            <person name="Hilden K.S."/>
            <person name="Hope R."/>
            <person name="Hossain A."/>
            <person name="Karabika E."/>
            <person name="Karaffa L."/>
            <person name="Karanyi Z."/>
            <person name="Krasevec N."/>
            <person name="Kuo A."/>
            <person name="Kusch H."/>
            <person name="LaButti K."/>
            <person name="Lagendijk E.L."/>
            <person name="Lapidus A."/>
            <person name="Levasseur A."/>
            <person name="Lindquist E."/>
            <person name="Lipzen A."/>
            <person name="Logrieco A.F."/>
            <person name="MacCabe A."/>
            <person name="Maekelae M.R."/>
            <person name="Malavazi I."/>
            <person name="Melin P."/>
            <person name="Meyer V."/>
            <person name="Mielnichuk N."/>
            <person name="Miskei M."/>
            <person name="Molnar A.P."/>
            <person name="Mule G."/>
            <person name="Ngan C.Y."/>
            <person name="Orejas M."/>
            <person name="Orosz E."/>
            <person name="Ouedraogo J.P."/>
            <person name="Overkamp K.M."/>
            <person name="Park H.-S."/>
            <person name="Perrone G."/>
            <person name="Piumi F."/>
            <person name="Punt P.J."/>
            <person name="Ram A.F."/>
            <person name="Ramon A."/>
            <person name="Rauscher S."/>
            <person name="Record E."/>
            <person name="Riano-Pachon D.M."/>
            <person name="Robert V."/>
            <person name="Roehrig J."/>
            <person name="Ruller R."/>
            <person name="Salamov A."/>
            <person name="Salih N.S."/>
            <person name="Samson R.A."/>
            <person name="Sandor E."/>
            <person name="Sanguinetti M."/>
            <person name="Schuetze T."/>
            <person name="Sepcic K."/>
            <person name="Shelest E."/>
            <person name="Sherlock G."/>
            <person name="Sophianopoulou V."/>
            <person name="Squina F.M."/>
            <person name="Sun H."/>
            <person name="Susca A."/>
            <person name="Todd R.B."/>
            <person name="Tsang A."/>
            <person name="Unkles S.E."/>
            <person name="van de Wiele N."/>
            <person name="van Rossen-Uffink D."/>
            <person name="Oliveira J.V."/>
            <person name="Vesth T.C."/>
            <person name="Visser J."/>
            <person name="Yu J.-H."/>
            <person name="Zhou M."/>
            <person name="Andersen M.R."/>
            <person name="Archer D.B."/>
            <person name="Baker S.E."/>
            <person name="Benoit I."/>
            <person name="Brakhage A.A."/>
            <person name="Braus G.H."/>
            <person name="Fischer R."/>
            <person name="Frisvad J.C."/>
            <person name="Goldman G.H."/>
            <person name="Houbraken J."/>
            <person name="Oakley B."/>
            <person name="Pocsi I."/>
            <person name="Scazzocchio C."/>
            <person name="Seiboth B."/>
            <person name="vanKuyk P.A."/>
            <person name="Wortman J."/>
            <person name="Dyer P.S."/>
            <person name="Grigoriev I.V."/>
        </authorList>
    </citation>
    <scope>NUCLEOTIDE SEQUENCE [LARGE SCALE GENOMIC DNA]</scope>
    <source>
        <strain evidence="10">ITEM 5010</strain>
    </source>
</reference>
<feature type="transmembrane region" description="Helical" evidence="7">
    <location>
        <begin position="424"/>
        <end position="443"/>
    </location>
</feature>
<feature type="transmembrane region" description="Helical" evidence="7">
    <location>
        <begin position="31"/>
        <end position="52"/>
    </location>
</feature>
<feature type="domain" description="Major facilitator superfamily (MFS) profile" evidence="8">
    <location>
        <begin position="33"/>
        <end position="449"/>
    </location>
</feature>
<dbReference type="InterPro" id="IPR020846">
    <property type="entry name" value="MFS_dom"/>
</dbReference>
<dbReference type="EMBL" id="KV907503">
    <property type="protein sequence ID" value="OOF94001.1"/>
    <property type="molecule type" value="Genomic_DNA"/>
</dbReference>
<evidence type="ECO:0000259" key="8">
    <source>
        <dbReference type="PROSITE" id="PS50850"/>
    </source>
</evidence>
<dbReference type="OrthoDB" id="3639251at2759"/>
<feature type="transmembrane region" description="Helical" evidence="7">
    <location>
        <begin position="300"/>
        <end position="321"/>
    </location>
</feature>
<feature type="transmembrane region" description="Helical" evidence="7">
    <location>
        <begin position="391"/>
        <end position="412"/>
    </location>
</feature>
<dbReference type="PANTHER" id="PTHR43791:SF39">
    <property type="entry name" value="TRANSPORTER LIZ1_SEO1, PUTATIVE (AFU_ORTHOLOGUE AFUA_3G00980)-RELATED"/>
    <property type="match status" value="1"/>
</dbReference>
<evidence type="ECO:0000256" key="6">
    <source>
        <dbReference type="ARBA" id="ARBA00037968"/>
    </source>
</evidence>
<feature type="transmembrane region" description="Helical" evidence="7">
    <location>
        <begin position="358"/>
        <end position="379"/>
    </location>
</feature>
<dbReference type="Proteomes" id="UP000188318">
    <property type="component" value="Unassembled WGS sequence"/>
</dbReference>
<dbReference type="SUPFAM" id="SSF103473">
    <property type="entry name" value="MFS general substrate transporter"/>
    <property type="match status" value="1"/>
</dbReference>
<comment type="subcellular location">
    <subcellularLocation>
        <location evidence="1">Membrane</location>
        <topology evidence="1">Multi-pass membrane protein</topology>
    </subcellularLocation>
</comment>
<comment type="similarity">
    <text evidence="6">Belongs to the major facilitator superfamily. Allantoate permease family.</text>
</comment>
<keyword evidence="5 7" id="KW-0472">Membrane</keyword>
<accession>A0A1R3RHP8</accession>
<evidence type="ECO:0000256" key="2">
    <source>
        <dbReference type="ARBA" id="ARBA00022448"/>
    </source>
</evidence>
<protein>
    <recommendedName>
        <fullName evidence="8">Major facilitator superfamily (MFS) profile domain-containing protein</fullName>
    </recommendedName>
</protein>
<keyword evidence="4 7" id="KW-1133">Transmembrane helix</keyword>
<feature type="transmembrane region" description="Helical" evidence="7">
    <location>
        <begin position="161"/>
        <end position="181"/>
    </location>
</feature>
<feature type="transmembrane region" description="Helical" evidence="7">
    <location>
        <begin position="99"/>
        <end position="117"/>
    </location>
</feature>
<keyword evidence="2" id="KW-0813">Transport</keyword>
<evidence type="ECO:0000313" key="10">
    <source>
        <dbReference type="Proteomes" id="UP000188318"/>
    </source>
</evidence>
<dbReference type="PANTHER" id="PTHR43791">
    <property type="entry name" value="PERMEASE-RELATED"/>
    <property type="match status" value="1"/>
</dbReference>
<keyword evidence="3 7" id="KW-0812">Transmembrane</keyword>
<evidence type="ECO:0000256" key="5">
    <source>
        <dbReference type="ARBA" id="ARBA00023136"/>
    </source>
</evidence>
<dbReference type="Gene3D" id="1.20.1250.20">
    <property type="entry name" value="MFS general substrate transporter like domains"/>
    <property type="match status" value="1"/>
</dbReference>
<gene>
    <name evidence="9" type="ORF">ASPCADRAFT_7487</name>
</gene>
<dbReference type="AlphaFoldDB" id="A0A1R3RHP8"/>
<name>A0A1R3RHP8_ASPC5</name>